<evidence type="ECO:0000259" key="4">
    <source>
        <dbReference type="PROSITE" id="PS50111"/>
    </source>
</evidence>
<dbReference type="InterPro" id="IPR004090">
    <property type="entry name" value="Chemotax_Me-accpt_rcpt"/>
</dbReference>
<keyword evidence="6" id="KW-1185">Reference proteome</keyword>
<evidence type="ECO:0000313" key="6">
    <source>
        <dbReference type="Proteomes" id="UP000663722"/>
    </source>
</evidence>
<dbReference type="GO" id="GO:0005886">
    <property type="term" value="C:plasma membrane"/>
    <property type="evidence" value="ECO:0007669"/>
    <property type="project" value="TreeGrafter"/>
</dbReference>
<dbReference type="Proteomes" id="UP000663722">
    <property type="component" value="Chromosome"/>
</dbReference>
<gene>
    <name evidence="5" type="ORF">dnm_051220</name>
</gene>
<dbReference type="RefSeq" id="WP_207677856.1">
    <property type="nucleotide sequence ID" value="NZ_CP061800.1"/>
</dbReference>
<feature type="domain" description="Methyl-accepting transducer" evidence="4">
    <location>
        <begin position="1"/>
        <end position="126"/>
    </location>
</feature>
<dbReference type="Pfam" id="PF00015">
    <property type="entry name" value="MCPsignal"/>
    <property type="match status" value="1"/>
</dbReference>
<dbReference type="InterPro" id="IPR004089">
    <property type="entry name" value="MCPsignal_dom"/>
</dbReference>
<accession>A0A975BNQ6</accession>
<dbReference type="KEGG" id="dmm:dnm_051220"/>
<proteinExistence type="inferred from homology"/>
<comment type="similarity">
    <text evidence="2">Belongs to the methyl-accepting chemotaxis (MCP) protein family.</text>
</comment>
<organism evidence="5 6">
    <name type="scientific">Desulfonema magnum</name>
    <dbReference type="NCBI Taxonomy" id="45655"/>
    <lineage>
        <taxon>Bacteria</taxon>
        <taxon>Pseudomonadati</taxon>
        <taxon>Thermodesulfobacteriota</taxon>
        <taxon>Desulfobacteria</taxon>
        <taxon>Desulfobacterales</taxon>
        <taxon>Desulfococcaceae</taxon>
        <taxon>Desulfonema</taxon>
    </lineage>
</organism>
<keyword evidence="3" id="KW-0807">Transducer</keyword>
<evidence type="ECO:0000313" key="5">
    <source>
        <dbReference type="EMBL" id="QTA89074.1"/>
    </source>
</evidence>
<dbReference type="GO" id="GO:0007165">
    <property type="term" value="P:signal transduction"/>
    <property type="evidence" value="ECO:0007669"/>
    <property type="project" value="UniProtKB-KW"/>
</dbReference>
<dbReference type="Gene3D" id="1.10.287.950">
    <property type="entry name" value="Methyl-accepting chemotaxis protein"/>
    <property type="match status" value="1"/>
</dbReference>
<reference evidence="5" key="1">
    <citation type="journal article" date="2021" name="Microb. Physiol.">
        <title>Proteogenomic Insights into the Physiology of Marine, Sulfate-Reducing, Filamentous Desulfonema limicola and Desulfonema magnum.</title>
        <authorList>
            <person name="Schnaars V."/>
            <person name="Wohlbrand L."/>
            <person name="Scheve S."/>
            <person name="Hinrichs C."/>
            <person name="Reinhardt R."/>
            <person name="Rabus R."/>
        </authorList>
    </citation>
    <scope>NUCLEOTIDE SEQUENCE</scope>
    <source>
        <strain evidence="5">4be13</strain>
    </source>
</reference>
<evidence type="ECO:0000256" key="2">
    <source>
        <dbReference type="ARBA" id="ARBA00029447"/>
    </source>
</evidence>
<name>A0A975BNQ6_9BACT</name>
<dbReference type="PROSITE" id="PS50111">
    <property type="entry name" value="CHEMOTAXIS_TRANSDUC_2"/>
    <property type="match status" value="1"/>
</dbReference>
<dbReference type="GO" id="GO:0004888">
    <property type="term" value="F:transmembrane signaling receptor activity"/>
    <property type="evidence" value="ECO:0007669"/>
    <property type="project" value="InterPro"/>
</dbReference>
<dbReference type="AlphaFoldDB" id="A0A975BNQ6"/>
<evidence type="ECO:0000256" key="1">
    <source>
        <dbReference type="ARBA" id="ARBA00022500"/>
    </source>
</evidence>
<keyword evidence="1" id="KW-0145">Chemotaxis</keyword>
<protein>
    <submittedName>
        <fullName evidence="5">Methyl-accepting chemotaxis protein domain-containing protein</fullName>
    </submittedName>
</protein>
<dbReference type="PRINTS" id="PR00260">
    <property type="entry name" value="CHEMTRNSDUCR"/>
</dbReference>
<sequence>MLALNAAVEAARAGEAGANFAVIAEEVRNLAMRSSEAAKNTSALIEAFIEKIRSSSALVCNADDTLKNVAADAKKMKELLGEISASSQEQAQGISQVGQAMREIDKVTQENMGSVEETTSVIYDINIQTERMKVFISELMTLAGSKNGYKSGKPGVKTFGKYVEKPSLPAGNVVFLEDTKARFQGKSSLRIPRRTI</sequence>
<dbReference type="SMART" id="SM00283">
    <property type="entry name" value="MA"/>
    <property type="match status" value="1"/>
</dbReference>
<dbReference type="InterPro" id="IPR051310">
    <property type="entry name" value="MCP_chemotaxis"/>
</dbReference>
<dbReference type="PANTHER" id="PTHR43531:SF11">
    <property type="entry name" value="METHYL-ACCEPTING CHEMOTAXIS PROTEIN 3"/>
    <property type="match status" value="1"/>
</dbReference>
<evidence type="ECO:0000256" key="3">
    <source>
        <dbReference type="PROSITE-ProRule" id="PRU00284"/>
    </source>
</evidence>
<dbReference type="GO" id="GO:0006935">
    <property type="term" value="P:chemotaxis"/>
    <property type="evidence" value="ECO:0007669"/>
    <property type="project" value="UniProtKB-KW"/>
</dbReference>
<dbReference type="EMBL" id="CP061800">
    <property type="protein sequence ID" value="QTA89074.1"/>
    <property type="molecule type" value="Genomic_DNA"/>
</dbReference>
<dbReference type="SUPFAM" id="SSF58104">
    <property type="entry name" value="Methyl-accepting chemotaxis protein (MCP) signaling domain"/>
    <property type="match status" value="1"/>
</dbReference>
<dbReference type="PANTHER" id="PTHR43531">
    <property type="entry name" value="PROTEIN ICFG"/>
    <property type="match status" value="1"/>
</dbReference>